<organism evidence="2 3">
    <name type="scientific">Methylocystis parvus</name>
    <dbReference type="NCBI Taxonomy" id="134"/>
    <lineage>
        <taxon>Bacteria</taxon>
        <taxon>Pseudomonadati</taxon>
        <taxon>Pseudomonadota</taxon>
        <taxon>Alphaproteobacteria</taxon>
        <taxon>Hyphomicrobiales</taxon>
        <taxon>Methylocystaceae</taxon>
        <taxon>Methylocystis</taxon>
    </lineage>
</organism>
<dbReference type="Proteomes" id="UP000422569">
    <property type="component" value="Chromosome"/>
</dbReference>
<feature type="domain" description="SpoVT-AbrB" evidence="1">
    <location>
        <begin position="16"/>
        <end position="61"/>
    </location>
</feature>
<dbReference type="SMART" id="SM00966">
    <property type="entry name" value="SpoVT_AbrB"/>
    <property type="match status" value="1"/>
</dbReference>
<dbReference type="KEGG" id="mpar:F7D14_16050"/>
<dbReference type="Gene3D" id="2.10.260.10">
    <property type="match status" value="1"/>
</dbReference>
<gene>
    <name evidence="2" type="ORF">F7D14_16050</name>
</gene>
<keyword evidence="2" id="KW-0238">DNA-binding</keyword>
<dbReference type="Pfam" id="PF04014">
    <property type="entry name" value="MazE_antitoxin"/>
    <property type="match status" value="1"/>
</dbReference>
<dbReference type="InterPro" id="IPR037914">
    <property type="entry name" value="SpoVT-AbrB_sf"/>
</dbReference>
<dbReference type="AlphaFoldDB" id="A0A6B8MBX9"/>
<dbReference type="InterPro" id="IPR007159">
    <property type="entry name" value="SpoVT-AbrB_dom"/>
</dbReference>
<dbReference type="InterPro" id="IPR013432">
    <property type="entry name" value="Doc_partner"/>
</dbReference>
<sequence length="85" mass="9558">MSETDQAEGFGALKIIRIGNSLGVVLPREIIADLNVEKGDRLYLTRSSEGYRITKSDPDFERRVALARRIMSKRHNALRELAKGS</sequence>
<evidence type="ECO:0000259" key="1">
    <source>
        <dbReference type="SMART" id="SM00966"/>
    </source>
</evidence>
<dbReference type="NCBIfam" id="TIGR02609">
    <property type="entry name" value="doc_partner"/>
    <property type="match status" value="1"/>
</dbReference>
<dbReference type="GO" id="GO:0003677">
    <property type="term" value="F:DNA binding"/>
    <property type="evidence" value="ECO:0007669"/>
    <property type="project" value="UniProtKB-KW"/>
</dbReference>
<dbReference type="RefSeq" id="WP_016918711.1">
    <property type="nucleotide sequence ID" value="NZ_CP044331.1"/>
</dbReference>
<keyword evidence="3" id="KW-1185">Reference proteome</keyword>
<protein>
    <submittedName>
        <fullName evidence="2">AbrB/MazE/SpoVT family DNA-binding domain-containing protein</fullName>
    </submittedName>
</protein>
<dbReference type="SUPFAM" id="SSF89447">
    <property type="entry name" value="AbrB/MazE/MraZ-like"/>
    <property type="match status" value="1"/>
</dbReference>
<reference evidence="2 3" key="1">
    <citation type="submission" date="2019-09" db="EMBL/GenBank/DDBJ databases">
        <title>Isolation and complete genome sequencing of Methylocystis species.</title>
        <authorList>
            <person name="Rumah B.L."/>
            <person name="Stead C.E."/>
            <person name="Stevens B.C."/>
            <person name="Minton N.P."/>
            <person name="Grosse-Honebrink A."/>
            <person name="Zhang Y."/>
        </authorList>
    </citation>
    <scope>NUCLEOTIDE SEQUENCE [LARGE SCALE GENOMIC DNA]</scope>
    <source>
        <strain evidence="2 3">BRCS2</strain>
    </source>
</reference>
<name>A0A6B8MBX9_9HYPH</name>
<evidence type="ECO:0000313" key="2">
    <source>
        <dbReference type="EMBL" id="QGM98843.1"/>
    </source>
</evidence>
<accession>A0A6B8MBX9</accession>
<evidence type="ECO:0000313" key="3">
    <source>
        <dbReference type="Proteomes" id="UP000422569"/>
    </source>
</evidence>
<dbReference type="EMBL" id="CP044331">
    <property type="protein sequence ID" value="QGM98843.1"/>
    <property type="molecule type" value="Genomic_DNA"/>
</dbReference>
<proteinExistence type="predicted"/>